<keyword evidence="2" id="KW-1185">Reference proteome</keyword>
<evidence type="ECO:0000313" key="1">
    <source>
        <dbReference type="EMBL" id="TNV73896.1"/>
    </source>
</evidence>
<evidence type="ECO:0000313" key="2">
    <source>
        <dbReference type="Proteomes" id="UP000785679"/>
    </source>
</evidence>
<dbReference type="EMBL" id="RRYP01017879">
    <property type="protein sequence ID" value="TNV73896.1"/>
    <property type="molecule type" value="Genomic_DNA"/>
</dbReference>
<comment type="caution">
    <text evidence="1">The sequence shown here is derived from an EMBL/GenBank/DDBJ whole genome shotgun (WGS) entry which is preliminary data.</text>
</comment>
<organism evidence="1 2">
    <name type="scientific">Halteria grandinella</name>
    <dbReference type="NCBI Taxonomy" id="5974"/>
    <lineage>
        <taxon>Eukaryota</taxon>
        <taxon>Sar</taxon>
        <taxon>Alveolata</taxon>
        <taxon>Ciliophora</taxon>
        <taxon>Intramacronucleata</taxon>
        <taxon>Spirotrichea</taxon>
        <taxon>Stichotrichia</taxon>
        <taxon>Sporadotrichida</taxon>
        <taxon>Halteriidae</taxon>
        <taxon>Halteria</taxon>
    </lineage>
</organism>
<name>A0A8J8SXF5_HALGN</name>
<sequence length="70" mass="7871">MMAESLALCPKKKQLTYTYILPSLSIDSANFYQRKAALITLCAVSSITQIFSTLGFNPESRIIKGNREQR</sequence>
<dbReference type="Proteomes" id="UP000785679">
    <property type="component" value="Unassembled WGS sequence"/>
</dbReference>
<dbReference type="AlphaFoldDB" id="A0A8J8SXF5"/>
<gene>
    <name evidence="1" type="ORF">FGO68_gene952</name>
</gene>
<reference evidence="1" key="1">
    <citation type="submission" date="2019-06" db="EMBL/GenBank/DDBJ databases">
        <authorList>
            <person name="Zheng W."/>
        </authorList>
    </citation>
    <scope>NUCLEOTIDE SEQUENCE</scope>
    <source>
        <strain evidence="1">QDHG01</strain>
    </source>
</reference>
<accession>A0A8J8SXF5</accession>
<proteinExistence type="predicted"/>
<protein>
    <submittedName>
        <fullName evidence="1">Uncharacterized protein</fullName>
    </submittedName>
</protein>